<evidence type="ECO:0000313" key="4">
    <source>
        <dbReference type="Proteomes" id="UP000011715"/>
    </source>
</evidence>
<dbReference type="Proteomes" id="UP000011715">
    <property type="component" value="Unassembled WGS sequence"/>
</dbReference>
<feature type="compositionally biased region" description="Polar residues" evidence="1">
    <location>
        <begin position="88"/>
        <end position="99"/>
    </location>
</feature>
<feature type="region of interest" description="Disordered" evidence="1">
    <location>
        <begin position="76"/>
        <end position="99"/>
    </location>
</feature>
<dbReference type="VEuPathDB" id="FungiDB:MAPG_01975"/>
<dbReference type="EMBL" id="ADBL01000495">
    <property type="status" value="NOT_ANNOTATED_CDS"/>
    <property type="molecule type" value="Genomic_DNA"/>
</dbReference>
<reference evidence="3" key="5">
    <citation type="submission" date="2015-06" db="UniProtKB">
        <authorList>
            <consortium name="EnsemblFungi"/>
        </authorList>
    </citation>
    <scope>IDENTIFICATION</scope>
    <source>
        <strain evidence="3">ATCC 64411</strain>
    </source>
</reference>
<name>A0A0C4DQ37_MAGP6</name>
<organism evidence="3 4">
    <name type="scientific">Magnaporthiopsis poae (strain ATCC 64411 / 73-15)</name>
    <name type="common">Kentucky bluegrass fungus</name>
    <name type="synonym">Magnaporthe poae</name>
    <dbReference type="NCBI Taxonomy" id="644358"/>
    <lineage>
        <taxon>Eukaryota</taxon>
        <taxon>Fungi</taxon>
        <taxon>Dikarya</taxon>
        <taxon>Ascomycota</taxon>
        <taxon>Pezizomycotina</taxon>
        <taxon>Sordariomycetes</taxon>
        <taxon>Sordariomycetidae</taxon>
        <taxon>Magnaporthales</taxon>
        <taxon>Magnaporthaceae</taxon>
        <taxon>Magnaporthiopsis</taxon>
    </lineage>
</organism>
<reference evidence="2" key="2">
    <citation type="submission" date="2010-05" db="EMBL/GenBank/DDBJ databases">
        <title>The Genome Sequence of Magnaporthe poae strain ATCC 64411.</title>
        <authorList>
            <consortium name="The Broad Institute Genome Sequencing Platform"/>
            <consortium name="Broad Institute Genome Sequencing Center for Infectious Disease"/>
            <person name="Ma L.-J."/>
            <person name="Dead R."/>
            <person name="Young S."/>
            <person name="Zeng Q."/>
            <person name="Koehrsen M."/>
            <person name="Alvarado L."/>
            <person name="Berlin A."/>
            <person name="Chapman S.B."/>
            <person name="Chen Z."/>
            <person name="Freedman E."/>
            <person name="Gellesch M."/>
            <person name="Goldberg J."/>
            <person name="Griggs A."/>
            <person name="Gujja S."/>
            <person name="Heilman E.R."/>
            <person name="Heiman D."/>
            <person name="Hepburn T."/>
            <person name="Howarth C."/>
            <person name="Jen D."/>
            <person name="Larson L."/>
            <person name="Mehta T."/>
            <person name="Neiman D."/>
            <person name="Pearson M."/>
            <person name="Roberts A."/>
            <person name="Saif S."/>
            <person name="Shea T."/>
            <person name="Shenoy N."/>
            <person name="Sisk P."/>
            <person name="Stolte C."/>
            <person name="Sykes S."/>
            <person name="Walk T."/>
            <person name="White J."/>
            <person name="Yandava C."/>
            <person name="Haas B."/>
            <person name="Nusbaum C."/>
            <person name="Birren B."/>
        </authorList>
    </citation>
    <scope>NUCLEOTIDE SEQUENCE</scope>
    <source>
        <strain evidence="2">ATCC 64411</strain>
    </source>
</reference>
<reference evidence="2" key="3">
    <citation type="submission" date="2011-03" db="EMBL/GenBank/DDBJ databases">
        <title>Annotation of Magnaporthe poae ATCC 64411.</title>
        <authorList>
            <person name="Ma L.-J."/>
            <person name="Dead R."/>
            <person name="Young S.K."/>
            <person name="Zeng Q."/>
            <person name="Gargeya S."/>
            <person name="Fitzgerald M."/>
            <person name="Haas B."/>
            <person name="Abouelleil A."/>
            <person name="Alvarado L."/>
            <person name="Arachchi H.M."/>
            <person name="Berlin A."/>
            <person name="Brown A."/>
            <person name="Chapman S.B."/>
            <person name="Chen Z."/>
            <person name="Dunbar C."/>
            <person name="Freedman E."/>
            <person name="Gearin G."/>
            <person name="Gellesch M."/>
            <person name="Goldberg J."/>
            <person name="Griggs A."/>
            <person name="Gujja S."/>
            <person name="Heiman D."/>
            <person name="Howarth C."/>
            <person name="Larson L."/>
            <person name="Lui A."/>
            <person name="MacDonald P.J.P."/>
            <person name="Mehta T."/>
            <person name="Montmayeur A."/>
            <person name="Murphy C."/>
            <person name="Neiman D."/>
            <person name="Pearson M."/>
            <person name="Priest M."/>
            <person name="Roberts A."/>
            <person name="Saif S."/>
            <person name="Shea T."/>
            <person name="Shenoy N."/>
            <person name="Sisk P."/>
            <person name="Stolte C."/>
            <person name="Sykes S."/>
            <person name="Yandava C."/>
            <person name="Wortman J."/>
            <person name="Nusbaum C."/>
            <person name="Birren B."/>
        </authorList>
    </citation>
    <scope>NUCLEOTIDE SEQUENCE</scope>
    <source>
        <strain evidence="2">ATCC 64411</strain>
    </source>
</reference>
<dbReference type="EnsemblFungi" id="MAPG_01975T0">
    <property type="protein sequence ID" value="MAPG_01975T0"/>
    <property type="gene ID" value="MAPG_01975"/>
</dbReference>
<evidence type="ECO:0000313" key="3">
    <source>
        <dbReference type="EnsemblFungi" id="MAPG_01975T0"/>
    </source>
</evidence>
<feature type="region of interest" description="Disordered" evidence="1">
    <location>
        <begin position="1"/>
        <end position="23"/>
    </location>
</feature>
<reference evidence="4" key="1">
    <citation type="submission" date="2010-05" db="EMBL/GenBank/DDBJ databases">
        <title>The genome sequence of Magnaporthe poae strain ATCC 64411.</title>
        <authorList>
            <person name="Ma L.-J."/>
            <person name="Dead R."/>
            <person name="Young S."/>
            <person name="Zeng Q."/>
            <person name="Koehrsen M."/>
            <person name="Alvarado L."/>
            <person name="Berlin A."/>
            <person name="Chapman S.B."/>
            <person name="Chen Z."/>
            <person name="Freedman E."/>
            <person name="Gellesch M."/>
            <person name="Goldberg J."/>
            <person name="Griggs A."/>
            <person name="Gujja S."/>
            <person name="Heilman E.R."/>
            <person name="Heiman D."/>
            <person name="Hepburn T."/>
            <person name="Howarth C."/>
            <person name="Jen D."/>
            <person name="Larson L."/>
            <person name="Mehta T."/>
            <person name="Neiman D."/>
            <person name="Pearson M."/>
            <person name="Roberts A."/>
            <person name="Saif S."/>
            <person name="Shea T."/>
            <person name="Shenoy N."/>
            <person name="Sisk P."/>
            <person name="Stolte C."/>
            <person name="Sykes S."/>
            <person name="Walk T."/>
            <person name="White J."/>
            <person name="Yandava C."/>
            <person name="Haas B."/>
            <person name="Nusbaum C."/>
            <person name="Birren B."/>
        </authorList>
    </citation>
    <scope>NUCLEOTIDE SEQUENCE [LARGE SCALE GENOMIC DNA]</scope>
    <source>
        <strain evidence="4">ATCC 64411 / 73-15</strain>
    </source>
</reference>
<reference evidence="3" key="4">
    <citation type="journal article" date="2015" name="G3 (Bethesda)">
        <title>Genome sequences of three phytopathogenic species of the Magnaporthaceae family of fungi.</title>
        <authorList>
            <person name="Okagaki L.H."/>
            <person name="Nunes C.C."/>
            <person name="Sailsbery J."/>
            <person name="Clay B."/>
            <person name="Brown D."/>
            <person name="John T."/>
            <person name="Oh Y."/>
            <person name="Young N."/>
            <person name="Fitzgerald M."/>
            <person name="Haas B.J."/>
            <person name="Zeng Q."/>
            <person name="Young S."/>
            <person name="Adiconis X."/>
            <person name="Fan L."/>
            <person name="Levin J.Z."/>
            <person name="Mitchell T.K."/>
            <person name="Okubara P.A."/>
            <person name="Farman M.L."/>
            <person name="Kohn L.M."/>
            <person name="Birren B."/>
            <person name="Ma L.-J."/>
            <person name="Dean R.A."/>
        </authorList>
    </citation>
    <scope>NUCLEOTIDE SEQUENCE</scope>
    <source>
        <strain evidence="3">ATCC 64411 / 73-15</strain>
    </source>
</reference>
<accession>A0A0C4DQ37</accession>
<gene>
    <name evidence="2" type="ORF">MAPG_01975</name>
</gene>
<dbReference type="EMBL" id="GL876967">
    <property type="protein sequence ID" value="KLU82908.1"/>
    <property type="molecule type" value="Genomic_DNA"/>
</dbReference>
<feature type="compositionally biased region" description="Low complexity" evidence="1">
    <location>
        <begin position="12"/>
        <end position="23"/>
    </location>
</feature>
<keyword evidence="4" id="KW-1185">Reference proteome</keyword>
<proteinExistence type="predicted"/>
<protein>
    <submittedName>
        <fullName evidence="2 3">Uncharacterized protein</fullName>
    </submittedName>
</protein>
<sequence length="166" mass="18371">MHACPEKPSCFRPASPAPVSRAPPQMASVPIFARPLHPTANETGIIQPVPSYRLPRTSRSSIQTRAQTCKGEKVWRNLPSDKGRQRPWKTNNTPQATEPVAQQLTAKRRAFLLLILSLPVLRSVSASNTTSAVSRAILSQKPANLRTAFHRQRIDRQECSPAAVYT</sequence>
<evidence type="ECO:0000256" key="1">
    <source>
        <dbReference type="SAM" id="MobiDB-lite"/>
    </source>
</evidence>
<evidence type="ECO:0000313" key="2">
    <source>
        <dbReference type="EMBL" id="KLU82908.1"/>
    </source>
</evidence>
<dbReference type="AlphaFoldDB" id="A0A0C4DQ37"/>